<dbReference type="PANTHER" id="PTHR43643:SF3">
    <property type="entry name" value="HISTIDINOL-PHOSPHATE AMINOTRANSFERASE"/>
    <property type="match status" value="1"/>
</dbReference>
<dbReference type="InterPro" id="IPR050106">
    <property type="entry name" value="HistidinolP_aminotransfase"/>
</dbReference>
<dbReference type="Proteomes" id="UP000541636">
    <property type="component" value="Unassembled WGS sequence"/>
</dbReference>
<dbReference type="InterPro" id="IPR015421">
    <property type="entry name" value="PyrdxlP-dep_Trfase_major"/>
</dbReference>
<evidence type="ECO:0000256" key="3">
    <source>
        <dbReference type="ARBA" id="ARBA00007970"/>
    </source>
</evidence>
<dbReference type="Pfam" id="PF00155">
    <property type="entry name" value="Aminotran_1_2"/>
    <property type="match status" value="1"/>
</dbReference>
<evidence type="ECO:0000256" key="9">
    <source>
        <dbReference type="HAMAP-Rule" id="MF_01023"/>
    </source>
</evidence>
<dbReference type="GO" id="GO:0000105">
    <property type="term" value="P:L-histidine biosynthetic process"/>
    <property type="evidence" value="ECO:0007669"/>
    <property type="project" value="UniProtKB-UniRule"/>
</dbReference>
<keyword evidence="6 9" id="KW-0808">Transferase</keyword>
<evidence type="ECO:0000256" key="4">
    <source>
        <dbReference type="ARBA" id="ARBA00011738"/>
    </source>
</evidence>
<dbReference type="InterPro" id="IPR015422">
    <property type="entry name" value="PyrdxlP-dep_Trfase_small"/>
</dbReference>
<protein>
    <recommendedName>
        <fullName evidence="9">Histidinol-phosphate aminotransferase</fullName>
        <ecNumber evidence="9">2.6.1.9</ecNumber>
    </recommendedName>
    <alternativeName>
        <fullName evidence="9">Imidazole acetol-phosphate transaminase</fullName>
    </alternativeName>
</protein>
<dbReference type="InterPro" id="IPR005861">
    <property type="entry name" value="HisP_aminotrans"/>
</dbReference>
<reference evidence="11 12" key="1">
    <citation type="journal article" date="2017" name="Int. J. Syst. Evol. Microbiol.">
        <title>Oleiagrimonas citrea sp. nov., a marine bacterium isolated from tidal flat sediment and emended description of the genus Oleiagrimonas Fang et al. 2015 and Oleiagrimonas soli.</title>
        <authorList>
            <person name="Yang S.H."/>
            <person name="Seo H.S."/>
            <person name="Seong C.N."/>
            <person name="Kwon K.K."/>
        </authorList>
    </citation>
    <scope>NUCLEOTIDE SEQUENCE [LARGE SCALE GENOMIC DNA]</scope>
    <source>
        <strain evidence="11 12">MEBiC09124</strain>
    </source>
</reference>
<gene>
    <name evidence="9" type="primary">hisC</name>
    <name evidence="11" type="ORF">HF690_09745</name>
</gene>
<comment type="pathway">
    <text evidence="2 9">Amino-acid biosynthesis; L-histidine biosynthesis; L-histidine from 5-phospho-alpha-D-ribose 1-diphosphate: step 7/9.</text>
</comment>
<dbReference type="SUPFAM" id="SSF53383">
    <property type="entry name" value="PLP-dependent transferases"/>
    <property type="match status" value="1"/>
</dbReference>
<feature type="modified residue" description="N6-(pyridoxal phosphate)lysine" evidence="9">
    <location>
        <position position="234"/>
    </location>
</feature>
<keyword evidence="7 9" id="KW-0663">Pyridoxal phosphate</keyword>
<dbReference type="NCBIfam" id="TIGR01141">
    <property type="entry name" value="hisC"/>
    <property type="match status" value="1"/>
</dbReference>
<comment type="catalytic activity">
    <reaction evidence="8 9">
        <text>L-histidinol phosphate + 2-oxoglutarate = 3-(imidazol-4-yl)-2-oxopropyl phosphate + L-glutamate</text>
        <dbReference type="Rhea" id="RHEA:23744"/>
        <dbReference type="ChEBI" id="CHEBI:16810"/>
        <dbReference type="ChEBI" id="CHEBI:29985"/>
        <dbReference type="ChEBI" id="CHEBI:57766"/>
        <dbReference type="ChEBI" id="CHEBI:57980"/>
        <dbReference type="EC" id="2.6.1.9"/>
    </reaction>
</comment>
<evidence type="ECO:0000313" key="11">
    <source>
        <dbReference type="EMBL" id="NKZ39231.1"/>
    </source>
</evidence>
<name>A0A846ZP59_9GAMM</name>
<dbReference type="EC" id="2.6.1.9" evidence="9"/>
<dbReference type="InterPro" id="IPR004839">
    <property type="entry name" value="Aminotransferase_I/II_large"/>
</dbReference>
<evidence type="ECO:0000313" key="12">
    <source>
        <dbReference type="Proteomes" id="UP000541636"/>
    </source>
</evidence>
<evidence type="ECO:0000256" key="2">
    <source>
        <dbReference type="ARBA" id="ARBA00005011"/>
    </source>
</evidence>
<dbReference type="PROSITE" id="PS00105">
    <property type="entry name" value="AA_TRANSFER_CLASS_1"/>
    <property type="match status" value="1"/>
</dbReference>
<dbReference type="Gene3D" id="3.90.1150.10">
    <property type="entry name" value="Aspartate Aminotransferase, domain 1"/>
    <property type="match status" value="1"/>
</dbReference>
<proteinExistence type="inferred from homology"/>
<evidence type="ECO:0000259" key="10">
    <source>
        <dbReference type="Pfam" id="PF00155"/>
    </source>
</evidence>
<keyword evidence="12" id="KW-1185">Reference proteome</keyword>
<dbReference type="Gene3D" id="3.40.640.10">
    <property type="entry name" value="Type I PLP-dependent aspartate aminotransferase-like (Major domain)"/>
    <property type="match status" value="1"/>
</dbReference>
<organism evidence="11 12">
    <name type="scientific">Oleiagrimonas citrea</name>
    <dbReference type="NCBI Taxonomy" id="1665687"/>
    <lineage>
        <taxon>Bacteria</taxon>
        <taxon>Pseudomonadati</taxon>
        <taxon>Pseudomonadota</taxon>
        <taxon>Gammaproteobacteria</taxon>
        <taxon>Lysobacterales</taxon>
        <taxon>Rhodanobacteraceae</taxon>
        <taxon>Oleiagrimonas</taxon>
    </lineage>
</organism>
<keyword evidence="9" id="KW-0028">Amino-acid biosynthesis</keyword>
<dbReference type="GO" id="GO:0004400">
    <property type="term" value="F:histidinol-phosphate transaminase activity"/>
    <property type="evidence" value="ECO:0007669"/>
    <property type="project" value="UniProtKB-UniRule"/>
</dbReference>
<dbReference type="EMBL" id="JAAZQD010000003">
    <property type="protein sequence ID" value="NKZ39231.1"/>
    <property type="molecule type" value="Genomic_DNA"/>
</dbReference>
<evidence type="ECO:0000256" key="8">
    <source>
        <dbReference type="ARBA" id="ARBA00047481"/>
    </source>
</evidence>
<dbReference type="InterPro" id="IPR015424">
    <property type="entry name" value="PyrdxlP-dep_Trfase"/>
</dbReference>
<feature type="domain" description="Aminotransferase class I/classII large" evidence="10">
    <location>
        <begin position="38"/>
        <end position="367"/>
    </location>
</feature>
<accession>A0A846ZP59</accession>
<comment type="cofactor">
    <cofactor evidence="1 9">
        <name>pyridoxal 5'-phosphate</name>
        <dbReference type="ChEBI" id="CHEBI:597326"/>
    </cofactor>
</comment>
<sequence>MSFDPERLAQPAIRRLRAYDPGHDLPRLRTRFGAVLAELGSNENALGPSPAALEAAHAALSETYRYPDPRCGALREALAQQHGVTPDQLVFGNGSHELLMQLAQIFAGADAAVMHAQFGFAVFPIAAAAAGAPAVCVPALPRTHPTAPLGHDLDAMADALREDVRLIYLANPNNPTGTWFTHAALEAFLQRVPRDTLVVVDEAYGEYMQAPGLDTAIALLDAHPNLIVTRSFSKAYALAGLRIGYLLAHASVAAVFERLRESFNINQVAQAAARAVLDDAAYLQSAIDINAAERARMERTLSERGFATLPSQTNFLLLDLGEDAQVLEQRLFDQAVIVRPMGGYGLPHTLRVSVGSRAENDRFLETL</sequence>
<dbReference type="PANTHER" id="PTHR43643">
    <property type="entry name" value="HISTIDINOL-PHOSPHATE AMINOTRANSFERASE 2"/>
    <property type="match status" value="1"/>
</dbReference>
<evidence type="ECO:0000256" key="7">
    <source>
        <dbReference type="ARBA" id="ARBA00022898"/>
    </source>
</evidence>
<comment type="similarity">
    <text evidence="3 9">Belongs to the class-II pyridoxal-phosphate-dependent aminotransferase family. Histidinol-phosphate aminotransferase subfamily.</text>
</comment>
<dbReference type="InterPro" id="IPR004838">
    <property type="entry name" value="NHTrfase_class1_PyrdxlP-BS"/>
</dbReference>
<dbReference type="CDD" id="cd00609">
    <property type="entry name" value="AAT_like"/>
    <property type="match status" value="1"/>
</dbReference>
<dbReference type="HAMAP" id="MF_01023">
    <property type="entry name" value="HisC_aminotrans_2"/>
    <property type="match status" value="1"/>
</dbReference>
<evidence type="ECO:0000256" key="6">
    <source>
        <dbReference type="ARBA" id="ARBA00022679"/>
    </source>
</evidence>
<comment type="caution">
    <text evidence="11">The sequence shown here is derived from an EMBL/GenBank/DDBJ whole genome shotgun (WGS) entry which is preliminary data.</text>
</comment>
<evidence type="ECO:0000256" key="1">
    <source>
        <dbReference type="ARBA" id="ARBA00001933"/>
    </source>
</evidence>
<dbReference type="RefSeq" id="WP_168609281.1">
    <property type="nucleotide sequence ID" value="NZ_JAAZQD010000003.1"/>
</dbReference>
<evidence type="ECO:0000256" key="5">
    <source>
        <dbReference type="ARBA" id="ARBA00022576"/>
    </source>
</evidence>
<dbReference type="GO" id="GO:0030170">
    <property type="term" value="F:pyridoxal phosphate binding"/>
    <property type="evidence" value="ECO:0007669"/>
    <property type="project" value="InterPro"/>
</dbReference>
<comment type="subunit">
    <text evidence="4 9">Homodimer.</text>
</comment>
<keyword evidence="5 9" id="KW-0032">Aminotransferase</keyword>
<keyword evidence="9" id="KW-0368">Histidine biosynthesis</keyword>
<dbReference type="AlphaFoldDB" id="A0A846ZP59"/>
<dbReference type="UniPathway" id="UPA00031">
    <property type="reaction ID" value="UER00012"/>
</dbReference>